<dbReference type="Proteomes" id="UP000274100">
    <property type="component" value="Chromosome"/>
</dbReference>
<dbReference type="PANTHER" id="PTHR24198">
    <property type="entry name" value="ANKYRIN REPEAT AND PROTEIN KINASE DOMAIN-CONTAINING PROTEIN"/>
    <property type="match status" value="1"/>
</dbReference>
<evidence type="ECO:0000256" key="2">
    <source>
        <dbReference type="ARBA" id="ARBA00023043"/>
    </source>
</evidence>
<reference evidence="4 5" key="1">
    <citation type="submission" date="2018-12" db="EMBL/GenBank/DDBJ databases">
        <authorList>
            <consortium name="Pathogen Informatics"/>
        </authorList>
    </citation>
    <scope>NUCLEOTIDE SEQUENCE [LARGE SCALE GENOMIC DNA]</scope>
    <source>
        <strain evidence="4 5">NCTC10297</strain>
    </source>
</reference>
<dbReference type="AlphaFoldDB" id="A0A448GUX8"/>
<dbReference type="PROSITE" id="PS50297">
    <property type="entry name" value="ANK_REP_REGION"/>
    <property type="match status" value="1"/>
</dbReference>
<evidence type="ECO:0000313" key="5">
    <source>
        <dbReference type="Proteomes" id="UP000274100"/>
    </source>
</evidence>
<proteinExistence type="predicted"/>
<evidence type="ECO:0000256" key="1">
    <source>
        <dbReference type="ARBA" id="ARBA00022737"/>
    </source>
</evidence>
<dbReference type="PROSITE" id="PS50088">
    <property type="entry name" value="ANK_REPEAT"/>
    <property type="match status" value="1"/>
</dbReference>
<dbReference type="GO" id="GO:0005737">
    <property type="term" value="C:cytoplasm"/>
    <property type="evidence" value="ECO:0007669"/>
    <property type="project" value="TreeGrafter"/>
</dbReference>
<organism evidence="4 5">
    <name type="scientific">Moraxella cuniculi</name>
    <dbReference type="NCBI Taxonomy" id="34061"/>
    <lineage>
        <taxon>Bacteria</taxon>
        <taxon>Pseudomonadati</taxon>
        <taxon>Pseudomonadota</taxon>
        <taxon>Gammaproteobacteria</taxon>
        <taxon>Moraxellales</taxon>
        <taxon>Moraxellaceae</taxon>
        <taxon>Moraxella</taxon>
    </lineage>
</organism>
<evidence type="ECO:0000256" key="3">
    <source>
        <dbReference type="PROSITE-ProRule" id="PRU00023"/>
    </source>
</evidence>
<dbReference type="KEGG" id="mcun:NCTC10297_00445"/>
<dbReference type="Gene3D" id="1.25.40.20">
    <property type="entry name" value="Ankyrin repeat-containing domain"/>
    <property type="match status" value="1"/>
</dbReference>
<dbReference type="SUPFAM" id="SSF48403">
    <property type="entry name" value="Ankyrin repeat"/>
    <property type="match status" value="1"/>
</dbReference>
<gene>
    <name evidence="4" type="ORF">NCTC10297_00445</name>
</gene>
<dbReference type="PANTHER" id="PTHR24198:SF165">
    <property type="entry name" value="ANKYRIN REPEAT-CONTAINING PROTEIN-RELATED"/>
    <property type="match status" value="1"/>
</dbReference>
<dbReference type="RefSeq" id="WP_126331642.1">
    <property type="nucleotide sequence ID" value="NZ_LR134343.1"/>
</dbReference>
<dbReference type="OrthoDB" id="6087427at2"/>
<dbReference type="SMART" id="SM00248">
    <property type="entry name" value="ANK"/>
    <property type="match status" value="2"/>
</dbReference>
<accession>A0A448GUX8</accession>
<dbReference type="InterPro" id="IPR036770">
    <property type="entry name" value="Ankyrin_rpt-contain_sf"/>
</dbReference>
<keyword evidence="1" id="KW-0677">Repeat</keyword>
<protein>
    <submittedName>
        <fullName evidence="4">Ankyrin repeat</fullName>
    </submittedName>
</protein>
<keyword evidence="2 3" id="KW-0040">ANK repeat</keyword>
<dbReference type="InterPro" id="IPR002110">
    <property type="entry name" value="Ankyrin_rpt"/>
</dbReference>
<name>A0A448GUX8_9GAMM</name>
<dbReference type="Pfam" id="PF12796">
    <property type="entry name" value="Ank_2"/>
    <property type="match status" value="1"/>
</dbReference>
<feature type="repeat" description="ANK" evidence="3">
    <location>
        <begin position="81"/>
        <end position="113"/>
    </location>
</feature>
<sequence>MSYDISGTEIWNALNMGDIPLLEAVLNKYPQRNLLEISEDTNWNWLHKILSGLELSKNKPSSLSVKYLINKNIPVNAQDIYGMTPLHYAMRSHNADAAIALLEAGADPNIPNIDNLRPLSMVGYTKDRLDVLELMLQKGGNVHNIINDNETILESWLPSENDEQWVREIYEIMKQYA</sequence>
<dbReference type="EMBL" id="LR134343">
    <property type="protein sequence ID" value="VEG12518.1"/>
    <property type="molecule type" value="Genomic_DNA"/>
</dbReference>
<evidence type="ECO:0000313" key="4">
    <source>
        <dbReference type="EMBL" id="VEG12518.1"/>
    </source>
</evidence>